<evidence type="ECO:0000313" key="4">
    <source>
        <dbReference type="Proteomes" id="UP000289152"/>
    </source>
</evidence>
<feature type="compositionally biased region" description="Low complexity" evidence="1">
    <location>
        <begin position="191"/>
        <end position="203"/>
    </location>
</feature>
<evidence type="ECO:0000259" key="2">
    <source>
        <dbReference type="PROSITE" id="PS50235"/>
    </source>
</evidence>
<dbReference type="InterPro" id="IPR038765">
    <property type="entry name" value="Papain-like_cys_pep_sf"/>
</dbReference>
<dbReference type="Gene3D" id="3.90.70.10">
    <property type="entry name" value="Cysteine proteinases"/>
    <property type="match status" value="1"/>
</dbReference>
<keyword evidence="4" id="KW-1185">Reference proteome</keyword>
<dbReference type="CDD" id="cd02257">
    <property type="entry name" value="Peptidase_C19"/>
    <property type="match status" value="1"/>
</dbReference>
<comment type="caution">
    <text evidence="3">The sequence shown here is derived from an EMBL/GenBank/DDBJ whole genome shotgun (WGS) entry which is preliminary data.</text>
</comment>
<dbReference type="InParanoid" id="A0A4V1M2V2"/>
<gene>
    <name evidence="3" type="ORF">M231_08085</name>
</gene>
<dbReference type="Proteomes" id="UP000289152">
    <property type="component" value="Unassembled WGS sequence"/>
</dbReference>
<organism evidence="3 4">
    <name type="scientific">Tremella mesenterica</name>
    <name type="common">Jelly fungus</name>
    <dbReference type="NCBI Taxonomy" id="5217"/>
    <lineage>
        <taxon>Eukaryota</taxon>
        <taxon>Fungi</taxon>
        <taxon>Dikarya</taxon>
        <taxon>Basidiomycota</taxon>
        <taxon>Agaricomycotina</taxon>
        <taxon>Tremellomycetes</taxon>
        <taxon>Tremellales</taxon>
        <taxon>Tremellaceae</taxon>
        <taxon>Tremella</taxon>
    </lineage>
</organism>
<dbReference type="AlphaFoldDB" id="A0A4V1M2V2"/>
<sequence length="567" mass="62421">MSQMIEHAFWRQLLPRPCSTCGQLAPTRARATLSKDEDFTTEVLVLNVVWDLRDASASVGPSISRFSIEEELNPRVLSGISPSSPSEQPFTFKLGGMICRKGALLARDTGHYVALIQKGGYWWDIDDEKVTRLNFCNAAFESTRFPVMLFYQREHLSLSENQSSATPHTPRPDGGPTRSAIAKNPTEMIKSDIPSSQPSIPSKGSHDRSSSTLSNTATSLTLDLELTVPLQPRCRLAITRSEVADRLQKVLLGPPETTRALVSVKPFGGITRVNVEAINSICMALWHDAAKKEPKSQRPSLYLEDIRTDINAVDFQKWLSSPDGWYSMFGIQDIVSAINRLVSRSRASRENTTSNGPSVQFRVLNPGTQWLGGDSGQCPWPSLGKDGSWRKQVTVSVVMIQEDAHFGVVVIFGPQKLVVMLDGTAGKHDTLAFKKNWPTLLASRLSWEVKHHFATEEESRDWIVAPNNTDTRDLLQWVVQTDPSSCGPLAVAGCCLLLQGLLPSAAALGLQGSTLSASDALGLRTSICQLTLAMALADTSNDVYFNSDTRNKLKEEVRPFRDIIDEA</sequence>
<proteinExistence type="predicted"/>
<dbReference type="InterPro" id="IPR028889">
    <property type="entry name" value="USP"/>
</dbReference>
<dbReference type="VEuPathDB" id="FungiDB:TREMEDRAFT_65496"/>
<protein>
    <recommendedName>
        <fullName evidence="2">USP domain-containing protein</fullName>
    </recommendedName>
</protein>
<reference evidence="3 4" key="1">
    <citation type="submission" date="2016-06" db="EMBL/GenBank/DDBJ databases">
        <title>Evolution of pathogenesis and genome organization in the Tremellales.</title>
        <authorList>
            <person name="Cuomo C."/>
            <person name="Litvintseva A."/>
            <person name="Heitman J."/>
            <person name="Chen Y."/>
            <person name="Sun S."/>
            <person name="Springer D."/>
            <person name="Dromer F."/>
            <person name="Young S."/>
            <person name="Zeng Q."/>
            <person name="Chapman S."/>
            <person name="Gujja S."/>
            <person name="Saif S."/>
            <person name="Birren B."/>
        </authorList>
    </citation>
    <scope>NUCLEOTIDE SEQUENCE [LARGE SCALE GENOMIC DNA]</scope>
    <source>
        <strain evidence="3 4">ATCC 28783</strain>
    </source>
</reference>
<accession>A0A4V1M2V2</accession>
<dbReference type="PROSITE" id="PS50235">
    <property type="entry name" value="USP_3"/>
    <property type="match status" value="1"/>
</dbReference>
<evidence type="ECO:0000313" key="3">
    <source>
        <dbReference type="EMBL" id="RXK34660.1"/>
    </source>
</evidence>
<dbReference type="EMBL" id="SDIL01000236">
    <property type="protein sequence ID" value="RXK34660.1"/>
    <property type="molecule type" value="Genomic_DNA"/>
</dbReference>
<evidence type="ECO:0000256" key="1">
    <source>
        <dbReference type="SAM" id="MobiDB-lite"/>
    </source>
</evidence>
<name>A0A4V1M2V2_TREME</name>
<dbReference type="SUPFAM" id="SSF54001">
    <property type="entry name" value="Cysteine proteinases"/>
    <property type="match status" value="1"/>
</dbReference>
<feature type="domain" description="USP" evidence="2">
    <location>
        <begin position="1"/>
        <end position="154"/>
    </location>
</feature>
<feature type="region of interest" description="Disordered" evidence="1">
    <location>
        <begin position="159"/>
        <end position="214"/>
    </location>
</feature>